<dbReference type="PANTHER" id="PTHR20992">
    <property type="entry name" value="AT15442P-RELATED"/>
    <property type="match status" value="1"/>
</dbReference>
<keyword evidence="1" id="KW-0812">Transmembrane</keyword>
<feature type="transmembrane region" description="Helical" evidence="1">
    <location>
        <begin position="87"/>
        <end position="110"/>
    </location>
</feature>
<sequence>MQAPRWARATPIDVTRITERLYLTRGDRVRNLSAFAVLLVLAAVIASAGVVSDSTATVIGAMIVAPLMTPILGTATAIVLADRRQILHGIALTAGGGAAVVVIGYALGLLTQGDVVAATNSQVAGRVSPGLIDLLAALATGGVGAFALVRSDVSDTLPGVAIAISLVPPLAVVGLTAESGAYDESLGALLLFGTNVAAIICTGVVVLLWSDLRDAAVAAGEPVGALGRRTLAVLAASMVVLVVPLALGTWQVVQEQLVIAAARPVADDWAHDQGWEVTDIELRQGTLHITAVGRTFKADDAALRAALDDAGLADLPAEVTLVAGGSRSVPVS</sequence>
<dbReference type="Proteomes" id="UP000780875">
    <property type="component" value="Unassembled WGS sequence"/>
</dbReference>
<organism evidence="2 3">
    <name type="scientific">Nocardioides mangrovi</name>
    <dbReference type="NCBI Taxonomy" id="2874580"/>
    <lineage>
        <taxon>Bacteria</taxon>
        <taxon>Bacillati</taxon>
        <taxon>Actinomycetota</taxon>
        <taxon>Actinomycetes</taxon>
        <taxon>Propionibacteriales</taxon>
        <taxon>Nocardioidaceae</taxon>
        <taxon>Nocardioides</taxon>
    </lineage>
</organism>
<dbReference type="InterPro" id="IPR005240">
    <property type="entry name" value="DUF389"/>
</dbReference>
<feature type="transmembrane region" description="Helical" evidence="1">
    <location>
        <begin position="32"/>
        <end position="52"/>
    </location>
</feature>
<dbReference type="RefSeq" id="WP_224122342.1">
    <property type="nucleotide sequence ID" value="NZ_JAIQZJ010000003.1"/>
</dbReference>
<dbReference type="EMBL" id="JAIQZJ010000003">
    <property type="protein sequence ID" value="MBZ5737966.1"/>
    <property type="molecule type" value="Genomic_DNA"/>
</dbReference>
<comment type="caution">
    <text evidence="2">The sequence shown here is derived from an EMBL/GenBank/DDBJ whole genome shotgun (WGS) entry which is preliminary data.</text>
</comment>
<feature type="transmembrane region" description="Helical" evidence="1">
    <location>
        <begin position="58"/>
        <end position="80"/>
    </location>
</feature>
<protein>
    <submittedName>
        <fullName evidence="2">DUF389 domain-containing protein</fullName>
    </submittedName>
</protein>
<evidence type="ECO:0000256" key="1">
    <source>
        <dbReference type="SAM" id="Phobius"/>
    </source>
</evidence>
<keyword evidence="1" id="KW-1133">Transmembrane helix</keyword>
<keyword evidence="1" id="KW-0472">Membrane</keyword>
<reference evidence="2 3" key="1">
    <citation type="submission" date="2021-09" db="EMBL/GenBank/DDBJ databases">
        <title>Whole genome sequence of Nocardioides sp. GBK3QG-3.</title>
        <authorList>
            <person name="Tuo L."/>
        </authorList>
    </citation>
    <scope>NUCLEOTIDE SEQUENCE [LARGE SCALE GENOMIC DNA]</scope>
    <source>
        <strain evidence="2 3">GBK3QG-3</strain>
    </source>
</reference>
<feature type="transmembrane region" description="Helical" evidence="1">
    <location>
        <begin position="189"/>
        <end position="210"/>
    </location>
</feature>
<evidence type="ECO:0000313" key="3">
    <source>
        <dbReference type="Proteomes" id="UP000780875"/>
    </source>
</evidence>
<name>A0ABS7UAF0_9ACTN</name>
<accession>A0ABS7UAF0</accession>
<dbReference type="PANTHER" id="PTHR20992:SF9">
    <property type="entry name" value="AT15442P-RELATED"/>
    <property type="match status" value="1"/>
</dbReference>
<evidence type="ECO:0000313" key="2">
    <source>
        <dbReference type="EMBL" id="MBZ5737966.1"/>
    </source>
</evidence>
<feature type="transmembrane region" description="Helical" evidence="1">
    <location>
        <begin position="231"/>
        <end position="253"/>
    </location>
</feature>
<dbReference type="Pfam" id="PF04087">
    <property type="entry name" value="DUF389"/>
    <property type="match status" value="1"/>
</dbReference>
<feature type="transmembrane region" description="Helical" evidence="1">
    <location>
        <begin position="130"/>
        <end position="149"/>
    </location>
</feature>
<keyword evidence="3" id="KW-1185">Reference proteome</keyword>
<proteinExistence type="predicted"/>
<feature type="transmembrane region" description="Helical" evidence="1">
    <location>
        <begin position="156"/>
        <end position="177"/>
    </location>
</feature>
<gene>
    <name evidence="2" type="ORF">K8U61_07320</name>
</gene>